<dbReference type="Pfam" id="PF00023">
    <property type="entry name" value="Ank"/>
    <property type="match status" value="1"/>
</dbReference>
<evidence type="ECO:0000256" key="1">
    <source>
        <dbReference type="ARBA" id="ARBA00022737"/>
    </source>
</evidence>
<feature type="repeat" description="ANK" evidence="4">
    <location>
        <begin position="482"/>
        <end position="514"/>
    </location>
</feature>
<dbReference type="CDD" id="cd00067">
    <property type="entry name" value="GAL4"/>
    <property type="match status" value="1"/>
</dbReference>
<dbReference type="SUPFAM" id="SSF48403">
    <property type="entry name" value="Ankyrin repeat"/>
    <property type="match status" value="1"/>
</dbReference>
<accession>A0A2T2P1J0</accession>
<keyword evidence="1" id="KW-0677">Repeat</keyword>
<dbReference type="PROSITE" id="PS50297">
    <property type="entry name" value="ANK_REP_REGION"/>
    <property type="match status" value="3"/>
</dbReference>
<feature type="repeat" description="ANK" evidence="4">
    <location>
        <begin position="548"/>
        <end position="570"/>
    </location>
</feature>
<reference evidence="7 8" key="1">
    <citation type="journal article" date="2018" name="Front. Microbiol.">
        <title>Genome-Wide Analysis of Corynespora cassiicola Leaf Fall Disease Putative Effectors.</title>
        <authorList>
            <person name="Lopez D."/>
            <person name="Ribeiro S."/>
            <person name="Label P."/>
            <person name="Fumanal B."/>
            <person name="Venisse J.S."/>
            <person name="Kohler A."/>
            <person name="de Oliveira R.R."/>
            <person name="Labutti K."/>
            <person name="Lipzen A."/>
            <person name="Lail K."/>
            <person name="Bauer D."/>
            <person name="Ohm R.A."/>
            <person name="Barry K.W."/>
            <person name="Spatafora J."/>
            <person name="Grigoriev I.V."/>
            <person name="Martin F.M."/>
            <person name="Pujade-Renaud V."/>
        </authorList>
    </citation>
    <scope>NUCLEOTIDE SEQUENCE [LARGE SCALE GENOMIC DNA]</scope>
    <source>
        <strain evidence="7 8">Philippines</strain>
    </source>
</reference>
<dbReference type="Proteomes" id="UP000240883">
    <property type="component" value="Unassembled WGS sequence"/>
</dbReference>
<dbReference type="EMBL" id="KZ678131">
    <property type="protein sequence ID" value="PSN71550.1"/>
    <property type="molecule type" value="Genomic_DNA"/>
</dbReference>
<dbReference type="PANTHER" id="PTHR24193">
    <property type="entry name" value="ANKYRIN REPEAT PROTEIN"/>
    <property type="match status" value="1"/>
</dbReference>
<dbReference type="OrthoDB" id="3801246at2759"/>
<feature type="compositionally biased region" description="Polar residues" evidence="5">
    <location>
        <begin position="7"/>
        <end position="20"/>
    </location>
</feature>
<evidence type="ECO:0000256" key="3">
    <source>
        <dbReference type="ARBA" id="ARBA00023242"/>
    </source>
</evidence>
<dbReference type="GO" id="GO:0000976">
    <property type="term" value="F:transcription cis-regulatory region binding"/>
    <property type="evidence" value="ECO:0007669"/>
    <property type="project" value="TreeGrafter"/>
</dbReference>
<dbReference type="PANTHER" id="PTHR24193:SF121">
    <property type="entry name" value="ADA2A-CONTAINING COMPLEX COMPONENT 3, ISOFORM D"/>
    <property type="match status" value="1"/>
</dbReference>
<keyword evidence="8" id="KW-1185">Reference proteome</keyword>
<proteinExistence type="predicted"/>
<protein>
    <submittedName>
        <fullName evidence="7">Ankyrin</fullName>
    </submittedName>
</protein>
<evidence type="ECO:0000259" key="6">
    <source>
        <dbReference type="PROSITE" id="PS50048"/>
    </source>
</evidence>
<feature type="repeat" description="ANK" evidence="4">
    <location>
        <begin position="515"/>
        <end position="547"/>
    </location>
</feature>
<dbReference type="SMART" id="SM00248">
    <property type="entry name" value="ANK"/>
    <property type="match status" value="6"/>
</dbReference>
<evidence type="ECO:0000313" key="8">
    <source>
        <dbReference type="Proteomes" id="UP000240883"/>
    </source>
</evidence>
<feature type="repeat" description="ANK" evidence="4">
    <location>
        <begin position="373"/>
        <end position="405"/>
    </location>
</feature>
<gene>
    <name evidence="7" type="ORF">BS50DRAFT_674068</name>
</gene>
<dbReference type="PROSITE" id="PS50088">
    <property type="entry name" value="ANK_REPEAT"/>
    <property type="match status" value="4"/>
</dbReference>
<dbReference type="InterPro" id="IPR050663">
    <property type="entry name" value="Ankyrin-SOCS_Box"/>
</dbReference>
<evidence type="ECO:0000256" key="5">
    <source>
        <dbReference type="SAM" id="MobiDB-lite"/>
    </source>
</evidence>
<dbReference type="GO" id="GO:0008270">
    <property type="term" value="F:zinc ion binding"/>
    <property type="evidence" value="ECO:0007669"/>
    <property type="project" value="InterPro"/>
</dbReference>
<feature type="region of interest" description="Disordered" evidence="5">
    <location>
        <begin position="1"/>
        <end position="20"/>
    </location>
</feature>
<feature type="domain" description="Zn(2)-C6 fungal-type" evidence="6">
    <location>
        <begin position="31"/>
        <end position="66"/>
    </location>
</feature>
<dbReference type="GO" id="GO:0005634">
    <property type="term" value="C:nucleus"/>
    <property type="evidence" value="ECO:0007669"/>
    <property type="project" value="TreeGrafter"/>
</dbReference>
<dbReference type="InterPro" id="IPR036770">
    <property type="entry name" value="Ankyrin_rpt-contain_sf"/>
</dbReference>
<dbReference type="Gene3D" id="1.25.40.20">
    <property type="entry name" value="Ankyrin repeat-containing domain"/>
    <property type="match status" value="2"/>
</dbReference>
<dbReference type="AlphaFoldDB" id="A0A2T2P1J0"/>
<dbReference type="Pfam" id="PF12796">
    <property type="entry name" value="Ank_2"/>
    <property type="match status" value="2"/>
</dbReference>
<sequence>MHGDMLSSYSPLTKGTGNASCQRKRSRATLKCNYCRIKKKKCQPKVRKWPGERCSLCLKDGDPCSKGHYPPKNTALKPERLKNIAPAFTNGSVGLPASLAPTHLPVHMSSHLGPNPNIQPYVNSTLQKPLQTSQIYSSRISEVPGDIKRSLLFLGLRTIISMALKELRKLCEDMASPMLQGPHSLNLSECLPNLVSVFNEYERFLSFLNWKITREPSKDLLFRAVYALFSGDDQKEFTLSDNNNTTESLQQAIQEFENLEHYEFSHVLRMKALLEEPEPTRTEIERFVNCRAQFLDEFERMVESGVFEDQEPPSLRHSQVFIPSKLLRIPAIADQMMRRELPDCLDRSISHLLSDSGLSADWYEGTVNNIDVLGRNGAYVACQKGNEPLVRMLLKLGANFNQAALNQFTPLHIAASMGHKSICEIIYYHYHRLNFKPLPVKRLFPHHLGRSLSMWAALGGHQGTAKFFRDQIQSPPDEKDNFGMTELGLAAYSGHLDIIKHCVSTGSAVDIPDVKGRTPLWYAAHQSHYATMEYLEGLGANIDSKDNDGLTPLATAAHRGHADIVRYLLSFNTYDAYRGVETKTRVDINSLDHDSNCPLLLAIKARRASCVHKLLKHAINALRIESLLEGLDIATENRDWETLFVMQMYQKQFYLPRENLKKPKKGPLIGHTTTCLGVD</sequence>
<dbReference type="InterPro" id="IPR001138">
    <property type="entry name" value="Zn2Cys6_DnaBD"/>
</dbReference>
<name>A0A2T2P1J0_CORCC</name>
<organism evidence="7 8">
    <name type="scientific">Corynespora cassiicola Philippines</name>
    <dbReference type="NCBI Taxonomy" id="1448308"/>
    <lineage>
        <taxon>Eukaryota</taxon>
        <taxon>Fungi</taxon>
        <taxon>Dikarya</taxon>
        <taxon>Ascomycota</taxon>
        <taxon>Pezizomycotina</taxon>
        <taxon>Dothideomycetes</taxon>
        <taxon>Pleosporomycetidae</taxon>
        <taxon>Pleosporales</taxon>
        <taxon>Corynesporascaceae</taxon>
        <taxon>Corynespora</taxon>
    </lineage>
</organism>
<evidence type="ECO:0000256" key="2">
    <source>
        <dbReference type="ARBA" id="ARBA00023043"/>
    </source>
</evidence>
<dbReference type="PROSITE" id="PS50048">
    <property type="entry name" value="ZN2_CY6_FUNGAL_2"/>
    <property type="match status" value="1"/>
</dbReference>
<keyword evidence="3" id="KW-0539">Nucleus</keyword>
<evidence type="ECO:0000313" key="7">
    <source>
        <dbReference type="EMBL" id="PSN71550.1"/>
    </source>
</evidence>
<dbReference type="GO" id="GO:0045944">
    <property type="term" value="P:positive regulation of transcription by RNA polymerase II"/>
    <property type="evidence" value="ECO:0007669"/>
    <property type="project" value="TreeGrafter"/>
</dbReference>
<evidence type="ECO:0000256" key="4">
    <source>
        <dbReference type="PROSITE-ProRule" id="PRU00023"/>
    </source>
</evidence>
<dbReference type="GO" id="GO:0000981">
    <property type="term" value="F:DNA-binding transcription factor activity, RNA polymerase II-specific"/>
    <property type="evidence" value="ECO:0007669"/>
    <property type="project" value="InterPro"/>
</dbReference>
<dbReference type="STRING" id="1448308.A0A2T2P1J0"/>
<keyword evidence="2 4" id="KW-0040">ANK repeat</keyword>
<dbReference type="InterPro" id="IPR002110">
    <property type="entry name" value="Ankyrin_rpt"/>
</dbReference>